<keyword evidence="8" id="KW-1185">Reference proteome</keyword>
<evidence type="ECO:0000256" key="2">
    <source>
        <dbReference type="ARBA" id="ARBA00006896"/>
    </source>
</evidence>
<reference evidence="7" key="1">
    <citation type="submission" date="2021-10" db="EMBL/GenBank/DDBJ databases">
        <title>Anaerobic single-cell dispensing facilitates the cultivation of human gut bacteria.</title>
        <authorList>
            <person name="Afrizal A."/>
        </authorList>
    </citation>
    <scope>NUCLEOTIDE SEQUENCE</scope>
    <source>
        <strain evidence="7">CLA-AA-H274</strain>
    </source>
</reference>
<comment type="function">
    <text evidence="1">This subunit may be involved in monitoring complementarity of crRNA and target RNA.</text>
</comment>
<gene>
    <name evidence="7" type="primary">csm2</name>
    <name evidence="7" type="ORF">LKD32_01535</name>
</gene>
<evidence type="ECO:0000313" key="8">
    <source>
        <dbReference type="Proteomes" id="UP001198962"/>
    </source>
</evidence>
<dbReference type="RefSeq" id="WP_308450406.1">
    <property type="nucleotide sequence ID" value="NZ_JAJEPU010000002.1"/>
</dbReference>
<evidence type="ECO:0000256" key="6">
    <source>
        <dbReference type="ARBA" id="ARBA00031723"/>
    </source>
</evidence>
<organism evidence="7 8">
    <name type="scientific">Brotaphodocola catenula</name>
    <dbReference type="NCBI Taxonomy" id="2885361"/>
    <lineage>
        <taxon>Bacteria</taxon>
        <taxon>Bacillati</taxon>
        <taxon>Bacillota</taxon>
        <taxon>Clostridia</taxon>
        <taxon>Lachnospirales</taxon>
        <taxon>Lachnospiraceae</taxon>
        <taxon>Brotaphodocola</taxon>
    </lineage>
</organism>
<evidence type="ECO:0000313" key="7">
    <source>
        <dbReference type="EMBL" id="MCC2163575.1"/>
    </source>
</evidence>
<accession>A0AAE3DH84</accession>
<sequence length="133" mass="15621">MRQEKSDFVALNEENYVDLAEQVIESLERDRRGNIKLSTSQIRNILAMSSDIYSDVMEIKGDKLTPEIIGRINYLKVRIVYEEGRNPDVKDFAEKAKLRFYLDHISGSKEKFLYFSRYMEALVAFHRYNGGRD</sequence>
<evidence type="ECO:0000256" key="4">
    <source>
        <dbReference type="ARBA" id="ARBA00022884"/>
    </source>
</evidence>
<dbReference type="GO" id="GO:0003723">
    <property type="term" value="F:RNA binding"/>
    <property type="evidence" value="ECO:0007669"/>
    <property type="project" value="UniProtKB-KW"/>
</dbReference>
<dbReference type="EMBL" id="JAJEPU010000002">
    <property type="protein sequence ID" value="MCC2163575.1"/>
    <property type="molecule type" value="Genomic_DNA"/>
</dbReference>
<keyword evidence="4" id="KW-0694">RNA-binding</keyword>
<dbReference type="Proteomes" id="UP001198962">
    <property type="component" value="Unassembled WGS sequence"/>
</dbReference>
<dbReference type="Pfam" id="PF03750">
    <property type="entry name" value="Csm2_III-A"/>
    <property type="match status" value="1"/>
</dbReference>
<dbReference type="AlphaFoldDB" id="A0AAE3DH84"/>
<proteinExistence type="inferred from homology"/>
<protein>
    <recommendedName>
        <fullName evidence="3">CRISPR system Cms protein Csm2</fullName>
    </recommendedName>
    <alternativeName>
        <fullName evidence="6">CRISPR type III A-associated protein Csm2</fullName>
    </alternativeName>
</protein>
<evidence type="ECO:0000256" key="3">
    <source>
        <dbReference type="ARBA" id="ARBA00016118"/>
    </source>
</evidence>
<comment type="caution">
    <text evidence="7">The sequence shown here is derived from an EMBL/GenBank/DDBJ whole genome shotgun (WGS) entry which is preliminary data.</text>
</comment>
<comment type="similarity">
    <text evidence="2">Belongs to the CRISPR-associated Csm2 family.</text>
</comment>
<evidence type="ECO:0000256" key="1">
    <source>
        <dbReference type="ARBA" id="ARBA00003640"/>
    </source>
</evidence>
<dbReference type="NCBIfam" id="TIGR01870">
    <property type="entry name" value="cas_TM1810_Csm2"/>
    <property type="match status" value="1"/>
</dbReference>
<dbReference type="GO" id="GO:0051607">
    <property type="term" value="P:defense response to virus"/>
    <property type="evidence" value="ECO:0007669"/>
    <property type="project" value="UniProtKB-KW"/>
</dbReference>
<dbReference type="InterPro" id="IPR010149">
    <property type="entry name" value="CRISPR-assoc_prot_Csm2_III-A"/>
</dbReference>
<evidence type="ECO:0000256" key="5">
    <source>
        <dbReference type="ARBA" id="ARBA00023118"/>
    </source>
</evidence>
<keyword evidence="5" id="KW-0051">Antiviral defense</keyword>
<name>A0AAE3DH84_9FIRM</name>